<dbReference type="InterPro" id="IPR019557">
    <property type="entry name" value="AminoTfrase-like_pln_mobile"/>
</dbReference>
<dbReference type="OrthoDB" id="1572276at2759"/>
<dbReference type="RefSeq" id="XP_004500072.3">
    <property type="nucleotide sequence ID" value="XM_004500015.3"/>
</dbReference>
<evidence type="ECO:0000259" key="1">
    <source>
        <dbReference type="Pfam" id="PF10536"/>
    </source>
</evidence>
<dbReference type="Pfam" id="PF10536">
    <property type="entry name" value="PMD"/>
    <property type="match status" value="1"/>
</dbReference>
<sequence>MDDTIIESRQELMVSPSSGGNKTLRTAHFLKPFIKDSQQQIPHFPIFSQTTTTKLPLQVTYNGWRPPHEEWKKWVRKLEPKFESLWIKAGIYHAIKASTYEIKRDDDLILELANRWCSKTNTFVFNWGEATITLEDTKVCFGYSVLGCSVSTPLLNSEKEAEEALIEARRMFNSSRARKVTQRPWMMFFMENESKVEHEAFLVFWLSRFVFPFETISKSVFPIAIHLAHGDKIALAPAVLASVYRDLSLLSGIINKNVTSLKNLRVTLWAPFQLVQIWAFERFPSLMPPYPYSKGHDLPKVARWGEVKMMKDINLKKVLDCAGLKNGFLWQPYENSPCIEVYNGKDKWKCDNPCLDEELLSFVRCLRVCELVGMGSCKEKYFPHRVAMQFGMDQDIPDMVDFCKTDPWLSYTKPMAIVDIKLCFQLCSSTPGVSSRYYDWWKQSKSGEEGEDLIKCEESYGPTPGFSFKFERRQMVDLDKEDDLLVCELSSCSDDELEVVGNLNASSSHQFGDFISTNSGDEIAGCNDENEIKSPFCDRNSVNDTKEESVSSFTLDMALDLENRIQKLEKVFGKLKEERFGSRVESV</sequence>
<proteinExistence type="predicted"/>
<dbReference type="STRING" id="3827.A0A1S2Y6D2"/>
<dbReference type="KEGG" id="cam:101513388"/>
<keyword evidence="2" id="KW-1185">Reference proteome</keyword>
<accession>A0A1S2Y6D2</accession>
<dbReference type="InterPro" id="IPR044824">
    <property type="entry name" value="MAIN-like"/>
</dbReference>
<dbReference type="AlphaFoldDB" id="A0A1S2Y6D2"/>
<dbReference type="GO" id="GO:0010073">
    <property type="term" value="P:meristem maintenance"/>
    <property type="evidence" value="ECO:0007669"/>
    <property type="project" value="InterPro"/>
</dbReference>
<dbReference type="PaxDb" id="3827-XP_004500072.1"/>
<reference evidence="2" key="1">
    <citation type="journal article" date="2013" name="Nat. Biotechnol.">
        <title>Draft genome sequence of chickpea (Cicer arietinum) provides a resource for trait improvement.</title>
        <authorList>
            <person name="Varshney R.K."/>
            <person name="Song C."/>
            <person name="Saxena R.K."/>
            <person name="Azam S."/>
            <person name="Yu S."/>
            <person name="Sharpe A.G."/>
            <person name="Cannon S."/>
            <person name="Baek J."/>
            <person name="Rosen B.D."/>
            <person name="Tar'an B."/>
            <person name="Millan T."/>
            <person name="Zhang X."/>
            <person name="Ramsay L.D."/>
            <person name="Iwata A."/>
            <person name="Wang Y."/>
            <person name="Nelson W."/>
            <person name="Farmer A.D."/>
            <person name="Gaur P.M."/>
            <person name="Soderlund C."/>
            <person name="Penmetsa R.V."/>
            <person name="Xu C."/>
            <person name="Bharti A.K."/>
            <person name="He W."/>
            <person name="Winter P."/>
            <person name="Zhao S."/>
            <person name="Hane J.K."/>
            <person name="Carrasquilla-Garcia N."/>
            <person name="Condie J.A."/>
            <person name="Upadhyaya H.D."/>
            <person name="Luo M.C."/>
            <person name="Thudi M."/>
            <person name="Gowda C.L."/>
            <person name="Singh N.P."/>
            <person name="Lichtenzveig J."/>
            <person name="Gali K.K."/>
            <person name="Rubio J."/>
            <person name="Nadarajan N."/>
            <person name="Dolezel J."/>
            <person name="Bansal K.C."/>
            <person name="Xu X."/>
            <person name="Edwards D."/>
            <person name="Zhang G."/>
            <person name="Kahl G."/>
            <person name="Gil J."/>
            <person name="Singh K.B."/>
            <person name="Datta S.K."/>
            <person name="Jackson S.A."/>
            <person name="Wang J."/>
            <person name="Cook D.R."/>
        </authorList>
    </citation>
    <scope>NUCLEOTIDE SEQUENCE [LARGE SCALE GENOMIC DNA]</scope>
    <source>
        <strain evidence="2">cv. CDC Frontier</strain>
    </source>
</reference>
<dbReference type="PANTHER" id="PTHR46033">
    <property type="entry name" value="PROTEIN MAIN-LIKE 2"/>
    <property type="match status" value="1"/>
</dbReference>
<evidence type="ECO:0000313" key="2">
    <source>
        <dbReference type="Proteomes" id="UP000087171"/>
    </source>
</evidence>
<name>A0A1S2Y6D2_CICAR</name>
<dbReference type="PANTHER" id="PTHR46033:SF67">
    <property type="entry name" value="AMINOTRANSFERASE-LIKE, PLANT MOBILE DOMAIN FAMILY PROTEIN"/>
    <property type="match status" value="1"/>
</dbReference>
<dbReference type="GeneID" id="101513388"/>
<organism evidence="2 3">
    <name type="scientific">Cicer arietinum</name>
    <name type="common">Chickpea</name>
    <name type="synonym">Garbanzo</name>
    <dbReference type="NCBI Taxonomy" id="3827"/>
    <lineage>
        <taxon>Eukaryota</taxon>
        <taxon>Viridiplantae</taxon>
        <taxon>Streptophyta</taxon>
        <taxon>Embryophyta</taxon>
        <taxon>Tracheophyta</taxon>
        <taxon>Spermatophyta</taxon>
        <taxon>Magnoliopsida</taxon>
        <taxon>eudicotyledons</taxon>
        <taxon>Gunneridae</taxon>
        <taxon>Pentapetalae</taxon>
        <taxon>rosids</taxon>
        <taxon>fabids</taxon>
        <taxon>Fabales</taxon>
        <taxon>Fabaceae</taxon>
        <taxon>Papilionoideae</taxon>
        <taxon>50 kb inversion clade</taxon>
        <taxon>NPAAA clade</taxon>
        <taxon>Hologalegina</taxon>
        <taxon>IRL clade</taxon>
        <taxon>Cicereae</taxon>
        <taxon>Cicer</taxon>
    </lineage>
</organism>
<evidence type="ECO:0000313" key="3">
    <source>
        <dbReference type="RefSeq" id="XP_004500072.3"/>
    </source>
</evidence>
<feature type="domain" description="Aminotransferase-like plant mobile" evidence="1">
    <location>
        <begin position="90"/>
        <end position="442"/>
    </location>
</feature>
<dbReference type="Proteomes" id="UP000087171">
    <property type="component" value="Chromosome Ca5"/>
</dbReference>
<gene>
    <name evidence="3" type="primary">LOC101513388</name>
</gene>
<protein>
    <submittedName>
        <fullName evidence="3">Uncharacterized protein LOC101513388</fullName>
    </submittedName>
</protein>
<dbReference type="eggNOG" id="ENOG502QSN7">
    <property type="taxonomic scope" value="Eukaryota"/>
</dbReference>
<reference evidence="3" key="2">
    <citation type="submission" date="2025-08" db="UniProtKB">
        <authorList>
            <consortium name="RefSeq"/>
        </authorList>
    </citation>
    <scope>IDENTIFICATION</scope>
    <source>
        <tissue evidence="3">Etiolated seedlings</tissue>
    </source>
</reference>